<reference evidence="3" key="1">
    <citation type="submission" date="2024-06" db="EMBL/GenBank/DDBJ databases">
        <title>A Novel Isolate, Dehalogenimonas sp. Strain 4OHTPN, Dechlorinates Aromatic 4 Hydroxy chlorothalonil by a Novel Reductive Dehalogenase.</title>
        <authorList>
            <person name="Liu G."/>
        </authorList>
    </citation>
    <scope>NUCLEOTIDE SEQUENCE</scope>
    <source>
        <strain evidence="3">4OHTPN</strain>
    </source>
</reference>
<evidence type="ECO:0000313" key="3">
    <source>
        <dbReference type="EMBL" id="XCH34007.1"/>
    </source>
</evidence>
<dbReference type="RefSeq" id="WP_353715195.1">
    <property type="nucleotide sequence ID" value="NZ_CP159307.1"/>
</dbReference>
<sequence>MWYGDTWGVGMWLMMSFMVVFWVGIVAFVIWLITRATRGGSYISDLRTPLEIARERYAKGEISREEYAEVKKNLI</sequence>
<evidence type="ECO:0000259" key="2">
    <source>
        <dbReference type="Pfam" id="PF09851"/>
    </source>
</evidence>
<protein>
    <submittedName>
        <fullName evidence="3">SHOCT domain-containing protein</fullName>
    </submittedName>
</protein>
<organism evidence="3">
    <name type="scientific">Dehalogenimonas sp. 4OHTPN</name>
    <dbReference type="NCBI Taxonomy" id="3166643"/>
    <lineage>
        <taxon>Bacteria</taxon>
        <taxon>Bacillati</taxon>
        <taxon>Chloroflexota</taxon>
        <taxon>Dehalococcoidia</taxon>
        <taxon>Dehalococcoidales</taxon>
        <taxon>Dehalococcoidaceae</taxon>
        <taxon>Dehalogenimonas</taxon>
    </lineage>
</organism>
<dbReference type="EMBL" id="CP159307">
    <property type="protein sequence ID" value="XCH34007.1"/>
    <property type="molecule type" value="Genomic_DNA"/>
</dbReference>
<proteinExistence type="predicted"/>
<feature type="transmembrane region" description="Helical" evidence="1">
    <location>
        <begin position="12"/>
        <end position="33"/>
    </location>
</feature>
<dbReference type="AlphaFoldDB" id="A0AAU8GAM6"/>
<evidence type="ECO:0000256" key="1">
    <source>
        <dbReference type="SAM" id="Phobius"/>
    </source>
</evidence>
<keyword evidence="1" id="KW-0812">Transmembrane</keyword>
<keyword evidence="1" id="KW-0472">Membrane</keyword>
<accession>A0AAU8GAM6</accession>
<dbReference type="Pfam" id="PF09851">
    <property type="entry name" value="SHOCT"/>
    <property type="match status" value="1"/>
</dbReference>
<name>A0AAU8GAM6_9CHLR</name>
<feature type="domain" description="SHOCT" evidence="2">
    <location>
        <begin position="48"/>
        <end position="74"/>
    </location>
</feature>
<keyword evidence="1" id="KW-1133">Transmembrane helix</keyword>
<dbReference type="InterPro" id="IPR018649">
    <property type="entry name" value="SHOCT"/>
</dbReference>
<gene>
    <name evidence="3" type="ORF">ABV300_03770</name>
</gene>